<dbReference type="PANTHER" id="PTHR38546">
    <property type="entry name" value="DNA BINDING PROTEIN"/>
    <property type="match status" value="1"/>
</dbReference>
<organism evidence="7 8">
    <name type="scientific">Cynara cardunculus var. scolymus</name>
    <name type="common">Globe artichoke</name>
    <name type="synonym">Cynara scolymus</name>
    <dbReference type="NCBI Taxonomy" id="59895"/>
    <lineage>
        <taxon>Eukaryota</taxon>
        <taxon>Viridiplantae</taxon>
        <taxon>Streptophyta</taxon>
        <taxon>Embryophyta</taxon>
        <taxon>Tracheophyta</taxon>
        <taxon>Spermatophyta</taxon>
        <taxon>Magnoliopsida</taxon>
        <taxon>eudicotyledons</taxon>
        <taxon>Gunneridae</taxon>
        <taxon>Pentapetalae</taxon>
        <taxon>asterids</taxon>
        <taxon>campanulids</taxon>
        <taxon>Asterales</taxon>
        <taxon>Asteraceae</taxon>
        <taxon>Carduoideae</taxon>
        <taxon>Cardueae</taxon>
        <taxon>Carduinae</taxon>
        <taxon>Cynara</taxon>
    </lineage>
</organism>
<evidence type="ECO:0000259" key="6">
    <source>
        <dbReference type="PROSITE" id="PS50888"/>
    </source>
</evidence>
<dbReference type="GO" id="GO:0006355">
    <property type="term" value="P:regulation of DNA-templated transcription"/>
    <property type="evidence" value="ECO:0007669"/>
    <property type="project" value="InterPro"/>
</dbReference>
<evidence type="ECO:0000256" key="2">
    <source>
        <dbReference type="ARBA" id="ARBA00022604"/>
    </source>
</evidence>
<dbReference type="InterPro" id="IPR036638">
    <property type="entry name" value="HLH_DNA-bd_sf"/>
</dbReference>
<dbReference type="GO" id="GO:0040008">
    <property type="term" value="P:regulation of growth"/>
    <property type="evidence" value="ECO:0007669"/>
    <property type="project" value="InterPro"/>
</dbReference>
<sequence>MSSRRTRPSKNRDDELNGLVSKLQALLPASSSSCNKTRVPASKILQETCKYIKSLRTEGDNLGQRLSQLLDSMESTDSKYREALIDFVTLIKASSSVRAVSPSASWHLRSKESKNLCIIGAPANLINLALNGTPGSDRQRSIMDDRRLRNALEIAGDLDLKWSEVVASQGRQEEIDNQQLPEVSKWLMLDPLCDQRLRQGGTIEGVS</sequence>
<feature type="domain" description="BHLH" evidence="6">
    <location>
        <begin position="1"/>
        <end position="55"/>
    </location>
</feature>
<dbReference type="GO" id="GO:0005634">
    <property type="term" value="C:nucleus"/>
    <property type="evidence" value="ECO:0007669"/>
    <property type="project" value="UniProtKB-SubCell"/>
</dbReference>
<keyword evidence="3" id="KW-0805">Transcription regulation</keyword>
<dbReference type="Gramene" id="KVH98887">
    <property type="protein sequence ID" value="KVH98887"/>
    <property type="gene ID" value="Ccrd_022901"/>
</dbReference>
<dbReference type="InterPro" id="IPR044172">
    <property type="entry name" value="ILI2-like"/>
</dbReference>
<evidence type="ECO:0000256" key="5">
    <source>
        <dbReference type="ARBA" id="ARBA00023242"/>
    </source>
</evidence>
<dbReference type="Proteomes" id="UP000243975">
    <property type="component" value="Unassembled WGS sequence"/>
</dbReference>
<dbReference type="EMBL" id="LEKV01003642">
    <property type="protein sequence ID" value="KVH98887.1"/>
    <property type="molecule type" value="Genomic_DNA"/>
</dbReference>
<evidence type="ECO:0000313" key="7">
    <source>
        <dbReference type="EMBL" id="KVH98887.1"/>
    </source>
</evidence>
<evidence type="ECO:0000313" key="8">
    <source>
        <dbReference type="Proteomes" id="UP000243975"/>
    </source>
</evidence>
<dbReference type="PANTHER" id="PTHR38546:SF3">
    <property type="entry name" value="DNA BINDING PROTEIN"/>
    <property type="match status" value="1"/>
</dbReference>
<name>A0A118JYN2_CYNCS</name>
<keyword evidence="4" id="KW-0804">Transcription</keyword>
<evidence type="ECO:0000256" key="3">
    <source>
        <dbReference type="ARBA" id="ARBA00023015"/>
    </source>
</evidence>
<dbReference type="GO" id="GO:0046983">
    <property type="term" value="F:protein dimerization activity"/>
    <property type="evidence" value="ECO:0007669"/>
    <property type="project" value="InterPro"/>
</dbReference>
<accession>A0A118JYN2</accession>
<proteinExistence type="predicted"/>
<evidence type="ECO:0000256" key="1">
    <source>
        <dbReference type="ARBA" id="ARBA00004123"/>
    </source>
</evidence>
<comment type="caution">
    <text evidence="7">The sequence shown here is derived from an EMBL/GenBank/DDBJ whole genome shotgun (WGS) entry which is preliminary data.</text>
</comment>
<dbReference type="SUPFAM" id="SSF47459">
    <property type="entry name" value="HLH, helix-loop-helix DNA-binding domain"/>
    <property type="match status" value="1"/>
</dbReference>
<comment type="subcellular location">
    <subcellularLocation>
        <location evidence="1">Nucleus</location>
    </subcellularLocation>
</comment>
<keyword evidence="5" id="KW-0539">Nucleus</keyword>
<dbReference type="AlphaFoldDB" id="A0A118JYN2"/>
<dbReference type="Gene3D" id="4.10.280.10">
    <property type="entry name" value="Helix-loop-helix DNA-binding domain"/>
    <property type="match status" value="1"/>
</dbReference>
<keyword evidence="2" id="KW-0341">Growth regulation</keyword>
<dbReference type="PROSITE" id="PS51257">
    <property type="entry name" value="PROKAR_LIPOPROTEIN"/>
    <property type="match status" value="1"/>
</dbReference>
<keyword evidence="8" id="KW-1185">Reference proteome</keyword>
<gene>
    <name evidence="7" type="ORF">Ccrd_022901</name>
</gene>
<dbReference type="STRING" id="59895.A0A118JYN2"/>
<evidence type="ECO:0000256" key="4">
    <source>
        <dbReference type="ARBA" id="ARBA00023163"/>
    </source>
</evidence>
<dbReference type="InterPro" id="IPR011598">
    <property type="entry name" value="bHLH_dom"/>
</dbReference>
<dbReference type="PROSITE" id="PS50888">
    <property type="entry name" value="BHLH"/>
    <property type="match status" value="1"/>
</dbReference>
<dbReference type="InterPro" id="IPR044293">
    <property type="entry name" value="PRE"/>
</dbReference>
<dbReference type="Pfam" id="PF23174">
    <property type="entry name" value="bHLH_ILI"/>
    <property type="match status" value="1"/>
</dbReference>
<protein>
    <submittedName>
        <fullName evidence="7">Myc-type, basic helix-loop-helix (BHLH) domain-containing protein</fullName>
    </submittedName>
</protein>
<reference evidence="7 8" key="1">
    <citation type="journal article" date="2016" name="Sci. Rep.">
        <title>The genome sequence of the outbreeding globe artichoke constructed de novo incorporating a phase-aware low-pass sequencing strategy of F1 progeny.</title>
        <authorList>
            <person name="Scaglione D."/>
            <person name="Reyes-Chin-Wo S."/>
            <person name="Acquadro A."/>
            <person name="Froenicke L."/>
            <person name="Portis E."/>
            <person name="Beitel C."/>
            <person name="Tirone M."/>
            <person name="Mauro R."/>
            <person name="Lo Monaco A."/>
            <person name="Mauromicale G."/>
            <person name="Faccioli P."/>
            <person name="Cattivelli L."/>
            <person name="Rieseberg L."/>
            <person name="Michelmore R."/>
            <person name="Lanteri S."/>
        </authorList>
    </citation>
    <scope>NUCLEOTIDE SEQUENCE [LARGE SCALE GENOMIC DNA]</scope>
    <source>
        <strain evidence="7">2C</strain>
    </source>
</reference>